<keyword evidence="3" id="KW-1185">Reference proteome</keyword>
<dbReference type="EMBL" id="LXQA010313094">
    <property type="protein sequence ID" value="MCI43115.1"/>
    <property type="molecule type" value="Genomic_DNA"/>
</dbReference>
<feature type="compositionally biased region" description="Basic and acidic residues" evidence="1">
    <location>
        <begin position="25"/>
        <end position="41"/>
    </location>
</feature>
<feature type="non-terminal residue" evidence="2">
    <location>
        <position position="101"/>
    </location>
</feature>
<accession>A0A392S5E6</accession>
<sequence length="101" mass="11337">MQLEDGMNETAITHQPVVDPSQGANHEEEMHTSSDDDDRIHLSSRTTQIPRRSTRAKFPSVRLNDHEITTDSAVNEHGDLVHLAFMGDFEPINWKEAVASS</sequence>
<feature type="region of interest" description="Disordered" evidence="1">
    <location>
        <begin position="1"/>
        <end position="57"/>
    </location>
</feature>
<protein>
    <submittedName>
        <fullName evidence="2">Uncharacterized protein</fullName>
    </submittedName>
</protein>
<evidence type="ECO:0000313" key="3">
    <source>
        <dbReference type="Proteomes" id="UP000265520"/>
    </source>
</evidence>
<name>A0A392S5E6_9FABA</name>
<dbReference type="Proteomes" id="UP000265520">
    <property type="component" value="Unassembled WGS sequence"/>
</dbReference>
<organism evidence="2 3">
    <name type="scientific">Trifolium medium</name>
    <dbReference type="NCBI Taxonomy" id="97028"/>
    <lineage>
        <taxon>Eukaryota</taxon>
        <taxon>Viridiplantae</taxon>
        <taxon>Streptophyta</taxon>
        <taxon>Embryophyta</taxon>
        <taxon>Tracheophyta</taxon>
        <taxon>Spermatophyta</taxon>
        <taxon>Magnoliopsida</taxon>
        <taxon>eudicotyledons</taxon>
        <taxon>Gunneridae</taxon>
        <taxon>Pentapetalae</taxon>
        <taxon>rosids</taxon>
        <taxon>fabids</taxon>
        <taxon>Fabales</taxon>
        <taxon>Fabaceae</taxon>
        <taxon>Papilionoideae</taxon>
        <taxon>50 kb inversion clade</taxon>
        <taxon>NPAAA clade</taxon>
        <taxon>Hologalegina</taxon>
        <taxon>IRL clade</taxon>
        <taxon>Trifolieae</taxon>
        <taxon>Trifolium</taxon>
    </lineage>
</organism>
<evidence type="ECO:0000313" key="2">
    <source>
        <dbReference type="EMBL" id="MCI43115.1"/>
    </source>
</evidence>
<evidence type="ECO:0000256" key="1">
    <source>
        <dbReference type="SAM" id="MobiDB-lite"/>
    </source>
</evidence>
<proteinExistence type="predicted"/>
<comment type="caution">
    <text evidence="2">The sequence shown here is derived from an EMBL/GenBank/DDBJ whole genome shotgun (WGS) entry which is preliminary data.</text>
</comment>
<dbReference type="AlphaFoldDB" id="A0A392S5E6"/>
<reference evidence="2 3" key="1">
    <citation type="journal article" date="2018" name="Front. Plant Sci.">
        <title>Red Clover (Trifolium pratense) and Zigzag Clover (T. medium) - A Picture of Genomic Similarities and Differences.</title>
        <authorList>
            <person name="Dluhosova J."/>
            <person name="Istvanek J."/>
            <person name="Nedelnik J."/>
            <person name="Repkova J."/>
        </authorList>
    </citation>
    <scope>NUCLEOTIDE SEQUENCE [LARGE SCALE GENOMIC DNA]</scope>
    <source>
        <strain evidence="3">cv. 10/8</strain>
        <tissue evidence="2">Leaf</tissue>
    </source>
</reference>